<keyword evidence="2" id="KW-0812">Transmembrane</keyword>
<keyword evidence="2" id="KW-1133">Transmembrane helix</keyword>
<feature type="transmembrane region" description="Helical" evidence="2">
    <location>
        <begin position="244"/>
        <end position="261"/>
    </location>
</feature>
<accession>A0ABW9I6I0</accession>
<feature type="transmembrane region" description="Helical" evidence="2">
    <location>
        <begin position="80"/>
        <end position="99"/>
    </location>
</feature>
<feature type="compositionally biased region" description="Pro residues" evidence="1">
    <location>
        <begin position="48"/>
        <end position="61"/>
    </location>
</feature>
<feature type="region of interest" description="Disordered" evidence="1">
    <location>
        <begin position="1"/>
        <end position="64"/>
    </location>
</feature>
<name>A0ABW9I6I0_9ACTN</name>
<feature type="transmembrane region" description="Helical" evidence="2">
    <location>
        <begin position="177"/>
        <end position="196"/>
    </location>
</feature>
<dbReference type="EMBL" id="JBJVNI010000030">
    <property type="protein sequence ID" value="MFM9614985.1"/>
    <property type="molecule type" value="Genomic_DNA"/>
</dbReference>
<gene>
    <name evidence="3" type="ORF">ACKI18_40670</name>
</gene>
<feature type="transmembrane region" description="Helical" evidence="2">
    <location>
        <begin position="203"/>
        <end position="224"/>
    </location>
</feature>
<evidence type="ECO:0000313" key="3">
    <source>
        <dbReference type="EMBL" id="MFM9614985.1"/>
    </source>
</evidence>
<dbReference type="RefSeq" id="WP_409123779.1">
    <property type="nucleotide sequence ID" value="NZ_JBJVNI010000030.1"/>
</dbReference>
<organism evidence="3 4">
    <name type="scientific">Streptomyces niveiscabiei</name>
    <dbReference type="NCBI Taxonomy" id="164115"/>
    <lineage>
        <taxon>Bacteria</taxon>
        <taxon>Bacillati</taxon>
        <taxon>Actinomycetota</taxon>
        <taxon>Actinomycetes</taxon>
        <taxon>Kitasatosporales</taxon>
        <taxon>Streptomycetaceae</taxon>
        <taxon>Streptomyces</taxon>
    </lineage>
</organism>
<evidence type="ECO:0000313" key="4">
    <source>
        <dbReference type="Proteomes" id="UP001631957"/>
    </source>
</evidence>
<comment type="caution">
    <text evidence="3">The sequence shown here is derived from an EMBL/GenBank/DDBJ whole genome shotgun (WGS) entry which is preliminary data.</text>
</comment>
<evidence type="ECO:0000256" key="2">
    <source>
        <dbReference type="SAM" id="Phobius"/>
    </source>
</evidence>
<feature type="transmembrane region" description="Helical" evidence="2">
    <location>
        <begin position="148"/>
        <end position="171"/>
    </location>
</feature>
<protein>
    <submittedName>
        <fullName evidence="3">ABC transporter</fullName>
    </submittedName>
</protein>
<sequence length="292" mass="29900">MRKNEEKTMNPASKNPSSTPRSAIPPASGHPAPGHPAPGHPASGHPTPGHPAPGHPTPPPSRWRSLPALALPTWRSTPRLAPALAAGAGLVLAASTRIADTPPGALSALNLLRVTALLGALALAFLLDDRSRNITETTPTPCPLKVALRLAPALPLAALWWTAALLLVPAGPRPSPLPVTLEAAGMATTALALATARFRFTDVAAPGGAAAIGTLAAMAVAVLIPARWGLFALPGEPHWPGAHWRWALVLAVTALACAAWTPQPLERGALHPFGGPLRSLSSRRGTSGPSHA</sequence>
<reference evidence="3 4" key="1">
    <citation type="submission" date="2024-12" db="EMBL/GenBank/DDBJ databases">
        <title>Forecasting of Potato common scab and diversities of Pathogenic streptomyces spp. in china.</title>
        <authorList>
            <person name="Handique U."/>
            <person name="Wu J."/>
        </authorList>
    </citation>
    <scope>NUCLEOTIDE SEQUENCE [LARGE SCALE GENOMIC DNA]</scope>
    <source>
        <strain evidence="3 4">ZRIMU1530</strain>
    </source>
</reference>
<dbReference type="Proteomes" id="UP001631957">
    <property type="component" value="Unassembled WGS sequence"/>
</dbReference>
<proteinExistence type="predicted"/>
<feature type="compositionally biased region" description="Polar residues" evidence="1">
    <location>
        <begin position="10"/>
        <end position="21"/>
    </location>
</feature>
<evidence type="ECO:0000256" key="1">
    <source>
        <dbReference type="SAM" id="MobiDB-lite"/>
    </source>
</evidence>
<feature type="transmembrane region" description="Helical" evidence="2">
    <location>
        <begin position="105"/>
        <end position="127"/>
    </location>
</feature>
<keyword evidence="4" id="KW-1185">Reference proteome</keyword>
<keyword evidence="2" id="KW-0472">Membrane</keyword>